<name>A0AAV7GLU1_DENCH</name>
<dbReference type="InterPro" id="IPR038765">
    <property type="entry name" value="Papain-like_cys_pep_sf"/>
</dbReference>
<dbReference type="SUPFAM" id="SSF54001">
    <property type="entry name" value="Cysteine proteinases"/>
    <property type="match status" value="1"/>
</dbReference>
<comment type="caution">
    <text evidence="1">The sequence shown here is derived from an EMBL/GenBank/DDBJ whole genome shotgun (WGS) entry which is preliminary data.</text>
</comment>
<reference evidence="1 2" key="1">
    <citation type="journal article" date="2021" name="Hortic Res">
        <title>Chromosome-scale assembly of the Dendrobium chrysotoxum genome enhances the understanding of orchid evolution.</title>
        <authorList>
            <person name="Zhang Y."/>
            <person name="Zhang G.Q."/>
            <person name="Zhang D."/>
            <person name="Liu X.D."/>
            <person name="Xu X.Y."/>
            <person name="Sun W.H."/>
            <person name="Yu X."/>
            <person name="Zhu X."/>
            <person name="Wang Z.W."/>
            <person name="Zhao X."/>
            <person name="Zhong W.Y."/>
            <person name="Chen H."/>
            <person name="Yin W.L."/>
            <person name="Huang T."/>
            <person name="Niu S.C."/>
            <person name="Liu Z.J."/>
        </authorList>
    </citation>
    <scope>NUCLEOTIDE SEQUENCE [LARGE SCALE GENOMIC DNA]</scope>
    <source>
        <strain evidence="1">Lindl</strain>
    </source>
</reference>
<accession>A0AAV7GLU1</accession>
<evidence type="ECO:0008006" key="3">
    <source>
        <dbReference type="Google" id="ProtNLM"/>
    </source>
</evidence>
<organism evidence="1 2">
    <name type="scientific">Dendrobium chrysotoxum</name>
    <name type="common">Orchid</name>
    <dbReference type="NCBI Taxonomy" id="161865"/>
    <lineage>
        <taxon>Eukaryota</taxon>
        <taxon>Viridiplantae</taxon>
        <taxon>Streptophyta</taxon>
        <taxon>Embryophyta</taxon>
        <taxon>Tracheophyta</taxon>
        <taxon>Spermatophyta</taxon>
        <taxon>Magnoliopsida</taxon>
        <taxon>Liliopsida</taxon>
        <taxon>Asparagales</taxon>
        <taxon>Orchidaceae</taxon>
        <taxon>Epidendroideae</taxon>
        <taxon>Malaxideae</taxon>
        <taxon>Dendrobiinae</taxon>
        <taxon>Dendrobium</taxon>
    </lineage>
</organism>
<dbReference type="Gene3D" id="3.40.395.10">
    <property type="entry name" value="Adenoviral Proteinase, Chain A"/>
    <property type="match status" value="1"/>
</dbReference>
<dbReference type="Proteomes" id="UP000775213">
    <property type="component" value="Unassembled WGS sequence"/>
</dbReference>
<sequence>MGVLRTDIWVPHGTNGYNLVSISWYYLVPMGTTRYRWVPLGIDMGDMIYFAENVQIFRSQIDKLLTDQNIDNNHVDGFAILLAEKNKLQSIQAANFLLMPVAEKSYWTLLVANLKSSAWLFFNSLPNPTNRAVHPKVINHLYEETQDCFEGDIQN</sequence>
<dbReference type="AlphaFoldDB" id="A0AAV7GLU1"/>
<keyword evidence="2" id="KW-1185">Reference proteome</keyword>
<evidence type="ECO:0000313" key="1">
    <source>
        <dbReference type="EMBL" id="KAH0456453.1"/>
    </source>
</evidence>
<protein>
    <recommendedName>
        <fullName evidence="3">Ubiquitin-like protease family profile domain-containing protein</fullName>
    </recommendedName>
</protein>
<proteinExistence type="predicted"/>
<dbReference type="EMBL" id="JAGFBR010000013">
    <property type="protein sequence ID" value="KAH0456453.1"/>
    <property type="molecule type" value="Genomic_DNA"/>
</dbReference>
<gene>
    <name evidence="1" type="ORF">IEQ34_014360</name>
</gene>
<evidence type="ECO:0000313" key="2">
    <source>
        <dbReference type="Proteomes" id="UP000775213"/>
    </source>
</evidence>